<dbReference type="SUPFAM" id="SSF88723">
    <property type="entry name" value="PIN domain-like"/>
    <property type="match status" value="1"/>
</dbReference>
<dbReference type="InterPro" id="IPR029060">
    <property type="entry name" value="PIN-like_dom_sf"/>
</dbReference>
<dbReference type="Gene3D" id="3.40.50.1010">
    <property type="entry name" value="5'-nuclease"/>
    <property type="match status" value="1"/>
</dbReference>
<dbReference type="KEGG" id="mnm:MNVM_05200"/>
<dbReference type="Proteomes" id="UP000466997">
    <property type="component" value="Chromosome"/>
</dbReference>
<proteinExistence type="predicted"/>
<sequence length="67" mass="7594">MDGFMRLTLTRFPADWLRPRIWELRDNLSAYDATYVALAELVDATALLTTDARLANAPGPRCRVDLL</sequence>
<evidence type="ECO:0000313" key="1">
    <source>
        <dbReference type="EMBL" id="BBX11439.1"/>
    </source>
</evidence>
<dbReference type="AlphaFoldDB" id="A0A7I7JJC3"/>
<name>A0A7I7JJC3_9MYCO</name>
<keyword evidence="2" id="KW-1185">Reference proteome</keyword>
<dbReference type="EMBL" id="AP022562">
    <property type="protein sequence ID" value="BBX11439.1"/>
    <property type="molecule type" value="Genomic_DNA"/>
</dbReference>
<accession>A0A7I7JJC3</accession>
<evidence type="ECO:0000313" key="2">
    <source>
        <dbReference type="Proteomes" id="UP000466997"/>
    </source>
</evidence>
<gene>
    <name evidence="1" type="ORF">MNVM_05200</name>
</gene>
<reference evidence="1 2" key="1">
    <citation type="journal article" date="2019" name="Emerg. Microbes Infect.">
        <title>Comprehensive subspecies identification of 175 nontuberculous mycobacteria species based on 7547 genomic profiles.</title>
        <authorList>
            <person name="Matsumoto Y."/>
            <person name="Kinjo T."/>
            <person name="Motooka D."/>
            <person name="Nabeya D."/>
            <person name="Jung N."/>
            <person name="Uechi K."/>
            <person name="Horii T."/>
            <person name="Iida T."/>
            <person name="Fujita J."/>
            <person name="Nakamura S."/>
        </authorList>
    </citation>
    <scope>NUCLEOTIDE SEQUENCE [LARGE SCALE GENOMIC DNA]</scope>
    <source>
        <strain evidence="1 2">JCM 6391</strain>
    </source>
</reference>
<protein>
    <submittedName>
        <fullName evidence="1">Uncharacterized protein</fullName>
    </submittedName>
</protein>
<organism evidence="1 2">
    <name type="scientific">Mycobacterium novum</name>
    <dbReference type="NCBI Taxonomy" id="2492438"/>
    <lineage>
        <taxon>Bacteria</taxon>
        <taxon>Bacillati</taxon>
        <taxon>Actinomycetota</taxon>
        <taxon>Actinomycetes</taxon>
        <taxon>Mycobacteriales</taxon>
        <taxon>Mycobacteriaceae</taxon>
        <taxon>Mycobacterium</taxon>
    </lineage>
</organism>